<evidence type="ECO:0000259" key="1">
    <source>
        <dbReference type="Pfam" id="PF10141"/>
    </source>
</evidence>
<protein>
    <recommendedName>
        <fullName evidence="1">Single-stranded-DNA-specific exonuclease RecJ C-terminal domain-containing protein</fullName>
    </recommendedName>
</protein>
<dbReference type="Pfam" id="PF10141">
    <property type="entry name" value="ssDNA-exonuc_C"/>
    <property type="match status" value="1"/>
</dbReference>
<dbReference type="InterPro" id="IPR018779">
    <property type="entry name" value="RecJ_C"/>
</dbReference>
<dbReference type="EMBL" id="LITU01000015">
    <property type="protein sequence ID" value="KOY18194.1"/>
    <property type="molecule type" value="Genomic_DNA"/>
</dbReference>
<keyword evidence="3" id="KW-1185">Reference proteome</keyword>
<gene>
    <name evidence="2" type="ORF">AMS66_01305</name>
</gene>
<accession>A0A0N0C656</accession>
<reference evidence="2 3" key="1">
    <citation type="submission" date="2015-08" db="EMBL/GenBank/DDBJ databases">
        <title>Draft genome sequence of cellulolytic and xylanolytic Paenibacillus sp. A59, isolated from a decaying forest soil from Patagonia, Argentina.</title>
        <authorList>
            <person name="Ghio S."/>
            <person name="Caceres A.M."/>
            <person name="Talia P."/>
            <person name="Grasso D."/>
            <person name="Campos E."/>
        </authorList>
    </citation>
    <scope>NUCLEOTIDE SEQUENCE [LARGE SCALE GENOMIC DNA]</scope>
    <source>
        <strain evidence="2 3">A59</strain>
    </source>
</reference>
<comment type="caution">
    <text evidence="2">The sequence shown here is derived from an EMBL/GenBank/DDBJ whole genome shotgun (WGS) entry which is preliminary data.</text>
</comment>
<evidence type="ECO:0000313" key="2">
    <source>
        <dbReference type="EMBL" id="KOY18194.1"/>
    </source>
</evidence>
<dbReference type="AlphaFoldDB" id="A0A0N0C656"/>
<feature type="domain" description="Single-stranded-DNA-specific exonuclease RecJ C-terminal" evidence="1">
    <location>
        <begin position="2"/>
        <end position="64"/>
    </location>
</feature>
<proteinExistence type="predicted"/>
<dbReference type="Proteomes" id="UP000037688">
    <property type="component" value="Unassembled WGS sequence"/>
</dbReference>
<organism evidence="2 3">
    <name type="scientific">Paenibacillus xylanivorans</name>
    <dbReference type="NCBI Taxonomy" id="1705561"/>
    <lineage>
        <taxon>Bacteria</taxon>
        <taxon>Bacillati</taxon>
        <taxon>Bacillota</taxon>
        <taxon>Bacilli</taxon>
        <taxon>Bacillales</taxon>
        <taxon>Paenibacillaceae</taxon>
        <taxon>Paenibacillus</taxon>
    </lineage>
</organism>
<name>A0A0N0C656_9BACL</name>
<dbReference type="PATRIC" id="fig|1705561.3.peg.3030"/>
<sequence>MITMMLDVFEELSFITREDGKIVFVDNPPKRELTASRHYQALESMAETEQVMLDASTPQLTQWMISRMKGVS</sequence>
<evidence type="ECO:0000313" key="3">
    <source>
        <dbReference type="Proteomes" id="UP000037688"/>
    </source>
</evidence>